<proteinExistence type="predicted"/>
<evidence type="ECO:0000313" key="2">
    <source>
        <dbReference type="EMBL" id="OQP54067.1"/>
    </source>
</evidence>
<protein>
    <recommendedName>
        <fullName evidence="4">Plasmid stabilization system</fullName>
    </recommendedName>
</protein>
<evidence type="ECO:0008006" key="4">
    <source>
        <dbReference type="Google" id="ProtNLM"/>
    </source>
</evidence>
<dbReference type="Pfam" id="PF05016">
    <property type="entry name" value="ParE_toxin"/>
    <property type="match status" value="1"/>
</dbReference>
<comment type="caution">
    <text evidence="2">The sequence shown here is derived from an EMBL/GenBank/DDBJ whole genome shotgun (WGS) entry which is preliminary data.</text>
</comment>
<evidence type="ECO:0000313" key="3">
    <source>
        <dbReference type="Proteomes" id="UP000192277"/>
    </source>
</evidence>
<dbReference type="Gene3D" id="3.30.2310.20">
    <property type="entry name" value="RelE-like"/>
    <property type="match status" value="1"/>
</dbReference>
<keyword evidence="1" id="KW-1277">Toxin-antitoxin system</keyword>
<keyword evidence="3" id="KW-1185">Reference proteome</keyword>
<reference evidence="2 3" key="1">
    <citation type="submission" date="2016-04" db="EMBL/GenBank/DDBJ databases">
        <authorList>
            <person name="Chen L."/>
            <person name="Zhuang W."/>
            <person name="Wang G."/>
        </authorList>
    </citation>
    <scope>NUCLEOTIDE SEQUENCE [LARGE SCALE GENOMIC DNA]</scope>
    <source>
        <strain evidence="3">GR20</strain>
    </source>
</reference>
<accession>A0ABX3P332</accession>
<dbReference type="InterPro" id="IPR035093">
    <property type="entry name" value="RelE/ParE_toxin_dom_sf"/>
</dbReference>
<dbReference type="RefSeq" id="WP_014216466.1">
    <property type="nucleotide sequence ID" value="NZ_LWBO01000002.1"/>
</dbReference>
<dbReference type="InterPro" id="IPR007712">
    <property type="entry name" value="RelE/ParE_toxin"/>
</dbReference>
<name>A0ABX3P332_9BACT</name>
<organism evidence="2 3">
    <name type="scientific">Niastella koreensis</name>
    <dbReference type="NCBI Taxonomy" id="354356"/>
    <lineage>
        <taxon>Bacteria</taxon>
        <taxon>Pseudomonadati</taxon>
        <taxon>Bacteroidota</taxon>
        <taxon>Chitinophagia</taxon>
        <taxon>Chitinophagales</taxon>
        <taxon>Chitinophagaceae</taxon>
        <taxon>Niastella</taxon>
    </lineage>
</organism>
<gene>
    <name evidence="2" type="ORF">A4D02_20520</name>
</gene>
<dbReference type="EMBL" id="LWBO01000002">
    <property type="protein sequence ID" value="OQP54067.1"/>
    <property type="molecule type" value="Genomic_DNA"/>
</dbReference>
<evidence type="ECO:0000256" key="1">
    <source>
        <dbReference type="ARBA" id="ARBA00022649"/>
    </source>
</evidence>
<sequence>MPYKLVYFDEVKQDIKEAKEWYRLQLKGLEKRFAQDIKTTILRLKERPTVHAIRYKNVRIAHPDIFPYAIHFYIDESSQTIVITAITHNSRNPIFSQKRT</sequence>
<dbReference type="Proteomes" id="UP000192277">
    <property type="component" value="Unassembled WGS sequence"/>
</dbReference>